<evidence type="ECO:0000313" key="1">
    <source>
        <dbReference type="EMBL" id="KAI4320048.1"/>
    </source>
</evidence>
<name>A0ACB9M7N3_9MYRT</name>
<dbReference type="EMBL" id="CM042889">
    <property type="protein sequence ID" value="KAI4320048.1"/>
    <property type="molecule type" value="Genomic_DNA"/>
</dbReference>
<evidence type="ECO:0000313" key="2">
    <source>
        <dbReference type="Proteomes" id="UP001057402"/>
    </source>
</evidence>
<proteinExistence type="predicted"/>
<organism evidence="1 2">
    <name type="scientific">Melastoma candidum</name>
    <dbReference type="NCBI Taxonomy" id="119954"/>
    <lineage>
        <taxon>Eukaryota</taxon>
        <taxon>Viridiplantae</taxon>
        <taxon>Streptophyta</taxon>
        <taxon>Embryophyta</taxon>
        <taxon>Tracheophyta</taxon>
        <taxon>Spermatophyta</taxon>
        <taxon>Magnoliopsida</taxon>
        <taxon>eudicotyledons</taxon>
        <taxon>Gunneridae</taxon>
        <taxon>Pentapetalae</taxon>
        <taxon>rosids</taxon>
        <taxon>malvids</taxon>
        <taxon>Myrtales</taxon>
        <taxon>Melastomataceae</taxon>
        <taxon>Melastomatoideae</taxon>
        <taxon>Melastomateae</taxon>
        <taxon>Melastoma</taxon>
    </lineage>
</organism>
<comment type="caution">
    <text evidence="1">The sequence shown here is derived from an EMBL/GenBank/DDBJ whole genome shotgun (WGS) entry which is preliminary data.</text>
</comment>
<gene>
    <name evidence="1" type="ORF">MLD38_033570</name>
</gene>
<keyword evidence="2" id="KW-1185">Reference proteome</keyword>
<dbReference type="Proteomes" id="UP001057402">
    <property type="component" value="Chromosome 10"/>
</dbReference>
<sequence>MSLGVGRTCFREFFEGNNSIMRLNYYPTCQKPDLTLGTGPHCDPTSLTILHQDQVGGLEVFVDEQWHSVSPNFDAFVVNIGDTFMALSNGIYKSCLHRGGGEQHKTKEIAGLLPVPEQRQGREAAEGTPGGGKLGLGARVSRLHVAIAAGVHAEALQGRHEHARSIQQLGTNKPGTSQLIGRYHPESQNMNRNKNSQGGAFCYRSLFSFWIIDESRDREENKIIDQ</sequence>
<reference evidence="2" key="1">
    <citation type="journal article" date="2023" name="Front. Plant Sci.">
        <title>Chromosomal-level genome assembly of Melastoma candidum provides insights into trichome evolution.</title>
        <authorList>
            <person name="Zhong Y."/>
            <person name="Wu W."/>
            <person name="Sun C."/>
            <person name="Zou P."/>
            <person name="Liu Y."/>
            <person name="Dai S."/>
            <person name="Zhou R."/>
        </authorList>
    </citation>
    <scope>NUCLEOTIDE SEQUENCE [LARGE SCALE GENOMIC DNA]</scope>
</reference>
<accession>A0ACB9M7N3</accession>
<protein>
    <submittedName>
        <fullName evidence="1">Uncharacterized protein</fullName>
    </submittedName>
</protein>